<comment type="pathway">
    <text evidence="1 4">Glycan metabolism; pectin biosynthesis.</text>
</comment>
<accession>A0A0K9PPU4</accession>
<dbReference type="PANTHER" id="PTHR32116">
    <property type="entry name" value="GALACTURONOSYLTRANSFERASE 4-RELATED"/>
    <property type="match status" value="1"/>
</dbReference>
<dbReference type="GO" id="GO:0000139">
    <property type="term" value="C:Golgi membrane"/>
    <property type="evidence" value="ECO:0007669"/>
    <property type="project" value="UniProtKB-SubCell"/>
</dbReference>
<keyword evidence="4" id="KW-0812">Transmembrane</keyword>
<reference evidence="6" key="1">
    <citation type="journal article" date="2016" name="Nature">
        <title>The genome of the seagrass Zostera marina reveals angiosperm adaptation to the sea.</title>
        <authorList>
            <person name="Olsen J.L."/>
            <person name="Rouze P."/>
            <person name="Verhelst B."/>
            <person name="Lin Y.-C."/>
            <person name="Bayer T."/>
            <person name="Collen J."/>
            <person name="Dattolo E."/>
            <person name="De Paoli E."/>
            <person name="Dittami S."/>
            <person name="Maumus F."/>
            <person name="Michel G."/>
            <person name="Kersting A."/>
            <person name="Lauritano C."/>
            <person name="Lohaus R."/>
            <person name="Toepel M."/>
            <person name="Tonon T."/>
            <person name="Vanneste K."/>
            <person name="Amirebrahimi M."/>
            <person name="Brakel J."/>
            <person name="Bostroem C."/>
            <person name="Chovatia M."/>
            <person name="Grimwood J."/>
            <person name="Jenkins J.W."/>
            <person name="Jueterbock A."/>
            <person name="Mraz A."/>
            <person name="Stam W.T."/>
            <person name="Tice H."/>
            <person name="Bornberg-Bauer E."/>
            <person name="Green P.J."/>
            <person name="Pearson G.A."/>
            <person name="Procaccini G."/>
            <person name="Duarte C.M."/>
            <person name="Schmutz J."/>
            <person name="Reusch T.B.H."/>
            <person name="Van de Peer Y."/>
        </authorList>
    </citation>
    <scope>NUCLEOTIDE SEQUENCE [LARGE SCALE GENOMIC DNA]</scope>
    <source>
        <strain evidence="6">cv. Finnish</strain>
    </source>
</reference>
<comment type="caution">
    <text evidence="5">The sequence shown here is derived from an EMBL/GenBank/DDBJ whole genome shotgun (WGS) entry which is preliminary data.</text>
</comment>
<dbReference type="Proteomes" id="UP000036987">
    <property type="component" value="Unassembled WGS sequence"/>
</dbReference>
<comment type="subcellular location">
    <subcellularLocation>
        <location evidence="4">Golgi apparatus membrane</location>
        <topology evidence="4">Single-pass type II membrane protein</topology>
    </subcellularLocation>
</comment>
<protein>
    <recommendedName>
        <fullName evidence="4">Hexosyltransferase</fullName>
        <ecNumber evidence="4">2.4.1.-</ecNumber>
    </recommendedName>
</protein>
<dbReference type="EC" id="2.4.1.-" evidence="4"/>
<dbReference type="Pfam" id="PF25557">
    <property type="entry name" value="GAUT_1"/>
    <property type="match status" value="1"/>
</dbReference>
<dbReference type="InterPro" id="IPR002495">
    <property type="entry name" value="Glyco_trans_8"/>
</dbReference>
<dbReference type="Pfam" id="PF01501">
    <property type="entry name" value="Glyco_transf_8"/>
    <property type="match status" value="1"/>
</dbReference>
<comment type="similarity">
    <text evidence="2 4">Belongs to the glycosyltransferase 8 family.</text>
</comment>
<evidence type="ECO:0000256" key="1">
    <source>
        <dbReference type="ARBA" id="ARBA00004877"/>
    </source>
</evidence>
<evidence type="ECO:0000256" key="3">
    <source>
        <dbReference type="ARBA" id="ARBA00022676"/>
    </source>
</evidence>
<proteinExistence type="inferred from homology"/>
<name>A0A0K9PPU4_ZOSMR</name>
<keyword evidence="3 4" id="KW-0328">Glycosyltransferase</keyword>
<keyword evidence="5" id="KW-0808">Transferase</keyword>
<keyword evidence="4" id="KW-0333">Golgi apparatus</keyword>
<dbReference type="AlphaFoldDB" id="A0A0K9PPU4"/>
<keyword evidence="4" id="KW-0961">Cell wall biogenesis/degradation</keyword>
<feature type="transmembrane region" description="Helical" evidence="4">
    <location>
        <begin position="15"/>
        <end position="34"/>
    </location>
</feature>
<evidence type="ECO:0000256" key="4">
    <source>
        <dbReference type="RuleBase" id="RU362027"/>
    </source>
</evidence>
<dbReference type="UniPathway" id="UPA00845"/>
<evidence type="ECO:0000256" key="2">
    <source>
        <dbReference type="ARBA" id="ARBA00006351"/>
    </source>
</evidence>
<dbReference type="GO" id="GO:0071555">
    <property type="term" value="P:cell wall organization"/>
    <property type="evidence" value="ECO:0007669"/>
    <property type="project" value="UniProtKB-KW"/>
</dbReference>
<keyword evidence="4" id="KW-0472">Membrane</keyword>
<dbReference type="InterPro" id="IPR029044">
    <property type="entry name" value="Nucleotide-diphossugar_trans"/>
</dbReference>
<dbReference type="PANTHER" id="PTHR32116:SF12">
    <property type="entry name" value="GALACTURONOSYLTRANSFERASE 7-RELATED"/>
    <property type="match status" value="1"/>
</dbReference>
<gene>
    <name evidence="5" type="ORF">ZOSMA_18G00790</name>
</gene>
<sequence>MKGIGGARRKWKKELMVTFSVLGIFSMIPFAFVFSTRNVLGVVSLQWPWDPISEPEYKPTKEKPSYYNGKSCHDSKYGSFCFWSVVNRLEKNDTIVKKLKDQLFIARAYHPIIRSEQALSKQMRHHILEYERALGETTVDAEIPPNVMGHIEEMDRIIEKAKSLNINGNYIGDKLKQNLYMLEDEADFHMEQSAFLYQISVLSVPKSMHCFLMRLTEEYFNPSSVILDNPIVENTDSSVLQHYVIFSKNVIASSVTVNSTVTNTKESRNLFFYIVTDSQNYYSMKFWFSINSYKEASILILNFDDLNLENVHPSMSHHFSVSEEFRVQVHNIEQPSLELAAEYLSVFGHTHFLLADIFRNLKKVILLDDDVVVQKDLSSLWEIDLEGKVNAAVPFCNIKLNHLKRYLGRNSYKNESCSWMTGLNIVDLEKWREHEITNQYRKILQELASEKKQELYVADAVATSYLVFDDLIYPLDESLVLSGLGMNYNISETDISKAHVLHYNGNMKPWLQPVIYEYKEHWIKYLTKDSKFMAECNVK</sequence>
<dbReference type="SUPFAM" id="SSF53448">
    <property type="entry name" value="Nucleotide-diphospho-sugar transferases"/>
    <property type="match status" value="1"/>
</dbReference>
<keyword evidence="6" id="KW-1185">Reference proteome</keyword>
<dbReference type="STRING" id="29655.A0A0K9PPU4"/>
<dbReference type="GO" id="GO:0047262">
    <property type="term" value="F:polygalacturonate 4-alpha-galacturonosyltransferase activity"/>
    <property type="evidence" value="ECO:0007669"/>
    <property type="project" value="InterPro"/>
</dbReference>
<dbReference type="OrthoDB" id="411524at2759"/>
<dbReference type="GO" id="GO:0045489">
    <property type="term" value="P:pectin biosynthetic process"/>
    <property type="evidence" value="ECO:0007669"/>
    <property type="project" value="UniProtKB-UniPathway"/>
</dbReference>
<dbReference type="Gene3D" id="3.90.550.10">
    <property type="entry name" value="Spore Coat Polysaccharide Biosynthesis Protein SpsA, Chain A"/>
    <property type="match status" value="1"/>
</dbReference>
<evidence type="ECO:0000313" key="6">
    <source>
        <dbReference type="Proteomes" id="UP000036987"/>
    </source>
</evidence>
<evidence type="ECO:0000313" key="5">
    <source>
        <dbReference type="EMBL" id="KMZ70984.1"/>
    </source>
</evidence>
<organism evidence="5 6">
    <name type="scientific">Zostera marina</name>
    <name type="common">Eelgrass</name>
    <dbReference type="NCBI Taxonomy" id="29655"/>
    <lineage>
        <taxon>Eukaryota</taxon>
        <taxon>Viridiplantae</taxon>
        <taxon>Streptophyta</taxon>
        <taxon>Embryophyta</taxon>
        <taxon>Tracheophyta</taxon>
        <taxon>Spermatophyta</taxon>
        <taxon>Magnoliopsida</taxon>
        <taxon>Liliopsida</taxon>
        <taxon>Zosteraceae</taxon>
        <taxon>Zostera</taxon>
    </lineage>
</organism>
<dbReference type="OMA" id="CIWMSGV"/>
<dbReference type="InterPro" id="IPR029993">
    <property type="entry name" value="GAUT"/>
</dbReference>
<keyword evidence="4" id="KW-1133">Transmembrane helix</keyword>
<dbReference type="EMBL" id="LFYR01000692">
    <property type="protein sequence ID" value="KMZ70984.1"/>
    <property type="molecule type" value="Genomic_DNA"/>
</dbReference>